<proteinExistence type="predicted"/>
<evidence type="ECO:0000256" key="3">
    <source>
        <dbReference type="ARBA" id="ARBA00023015"/>
    </source>
</evidence>
<gene>
    <name evidence="9" type="ORF">SPSK_01101</name>
</gene>
<comment type="caution">
    <text evidence="9">The sequence shown here is derived from an EMBL/GenBank/DDBJ whole genome shotgun (WGS) entry which is preliminary data.</text>
</comment>
<feature type="region of interest" description="Disordered" evidence="7">
    <location>
        <begin position="134"/>
        <end position="198"/>
    </location>
</feature>
<dbReference type="InterPro" id="IPR021858">
    <property type="entry name" value="Fun_TF"/>
</dbReference>
<keyword evidence="3" id="KW-0805">Transcription regulation</keyword>
<reference evidence="9 10" key="2">
    <citation type="journal article" date="2015" name="Eukaryot. Cell">
        <title>Asexual propagation of a virulent clone complex in a human and feline outbreak of sporotrichosis.</title>
        <authorList>
            <person name="Teixeira Mde M."/>
            <person name="Rodrigues A.M."/>
            <person name="Tsui C.K."/>
            <person name="de Almeida L.G."/>
            <person name="Van Diepeningen A.D."/>
            <person name="van den Ende B.G."/>
            <person name="Fernandes G.F."/>
            <person name="Kano R."/>
            <person name="Hamelin R.C."/>
            <person name="Lopes-Bezerra L.M."/>
            <person name="Vasconcelos A.T."/>
            <person name="de Hoog S."/>
            <person name="de Camargo Z.P."/>
            <person name="Felipe M.S."/>
        </authorList>
    </citation>
    <scope>NUCLEOTIDE SEQUENCE [LARGE SCALE GENOMIC DNA]</scope>
    <source>
        <strain evidence="9 10">1099-18</strain>
    </source>
</reference>
<accession>A0A0F2LY57</accession>
<dbReference type="InterPro" id="IPR001138">
    <property type="entry name" value="Zn2Cys6_DnaBD"/>
</dbReference>
<evidence type="ECO:0000256" key="6">
    <source>
        <dbReference type="ARBA" id="ARBA00023242"/>
    </source>
</evidence>
<keyword evidence="2" id="KW-0862">Zinc</keyword>
<evidence type="ECO:0000256" key="1">
    <source>
        <dbReference type="ARBA" id="ARBA00004123"/>
    </source>
</evidence>
<dbReference type="OrthoDB" id="4525710at2759"/>
<evidence type="ECO:0000256" key="4">
    <source>
        <dbReference type="ARBA" id="ARBA00023125"/>
    </source>
</evidence>
<evidence type="ECO:0000256" key="5">
    <source>
        <dbReference type="ARBA" id="ARBA00023163"/>
    </source>
</evidence>
<reference evidence="9 10" key="1">
    <citation type="journal article" date="2014" name="BMC Genomics">
        <title>Comparative genomics of the major fungal agents of human and animal Sporotrichosis: Sporothrix schenckii and Sporothrix brasiliensis.</title>
        <authorList>
            <person name="Teixeira M.M."/>
            <person name="de Almeida L.G."/>
            <person name="Kubitschek-Barreira P."/>
            <person name="Alves F.L."/>
            <person name="Kioshima E.S."/>
            <person name="Abadio A.K."/>
            <person name="Fernandes L."/>
            <person name="Derengowski L.S."/>
            <person name="Ferreira K.S."/>
            <person name="Souza R.C."/>
            <person name="Ruiz J.C."/>
            <person name="de Andrade N.C."/>
            <person name="Paes H.C."/>
            <person name="Nicola A.M."/>
            <person name="Albuquerque P."/>
            <person name="Gerber A.L."/>
            <person name="Martins V.P."/>
            <person name="Peconick L.D."/>
            <person name="Neto A.V."/>
            <person name="Chaucanez C.B."/>
            <person name="Silva P.A."/>
            <person name="Cunha O.L."/>
            <person name="de Oliveira F.F."/>
            <person name="dos Santos T.C."/>
            <person name="Barros A.L."/>
            <person name="Soares M.A."/>
            <person name="de Oliveira L.M."/>
            <person name="Marini M.M."/>
            <person name="Villalobos-Duno H."/>
            <person name="Cunha M.M."/>
            <person name="de Hoog S."/>
            <person name="da Silveira J.F."/>
            <person name="Henrissat B."/>
            <person name="Nino-Vega G.A."/>
            <person name="Cisalpino P.S."/>
            <person name="Mora-Montes H.M."/>
            <person name="Almeida S.R."/>
            <person name="Stajich J.E."/>
            <person name="Lopes-Bezerra L.M."/>
            <person name="Vasconcelos A.T."/>
            <person name="Felipe M.S."/>
        </authorList>
    </citation>
    <scope>NUCLEOTIDE SEQUENCE [LARGE SCALE GENOMIC DNA]</scope>
    <source>
        <strain evidence="9 10">1099-18</strain>
    </source>
</reference>
<keyword evidence="6" id="KW-0539">Nucleus</keyword>
<dbReference type="Proteomes" id="UP000033710">
    <property type="component" value="Unassembled WGS sequence"/>
</dbReference>
<keyword evidence="5" id="KW-0804">Transcription</keyword>
<dbReference type="RefSeq" id="XP_016584096.1">
    <property type="nucleotide sequence ID" value="XM_016728032.1"/>
</dbReference>
<dbReference type="GeneID" id="27663309"/>
<dbReference type="AlphaFoldDB" id="A0A0F2LY57"/>
<dbReference type="CDD" id="cd00067">
    <property type="entry name" value="GAL4"/>
    <property type="match status" value="1"/>
</dbReference>
<comment type="subcellular location">
    <subcellularLocation>
        <location evidence="1">Nucleus</location>
    </subcellularLocation>
</comment>
<name>A0A0F2LY57_SPOSC</name>
<feature type="compositionally biased region" description="Low complexity" evidence="7">
    <location>
        <begin position="167"/>
        <end position="178"/>
    </location>
</feature>
<feature type="region of interest" description="Disordered" evidence="7">
    <location>
        <begin position="36"/>
        <end position="58"/>
    </location>
</feature>
<evidence type="ECO:0000313" key="10">
    <source>
        <dbReference type="Proteomes" id="UP000033710"/>
    </source>
</evidence>
<evidence type="ECO:0000256" key="7">
    <source>
        <dbReference type="SAM" id="MobiDB-lite"/>
    </source>
</evidence>
<keyword evidence="4" id="KW-0238">DNA-binding</keyword>
<dbReference type="PROSITE" id="PS50048">
    <property type="entry name" value="ZN2_CY6_FUNGAL_2"/>
    <property type="match status" value="1"/>
</dbReference>
<dbReference type="KEGG" id="ssck:SPSK_01101"/>
<organism evidence="9 10">
    <name type="scientific">Sporothrix schenckii 1099-18</name>
    <dbReference type="NCBI Taxonomy" id="1397361"/>
    <lineage>
        <taxon>Eukaryota</taxon>
        <taxon>Fungi</taxon>
        <taxon>Dikarya</taxon>
        <taxon>Ascomycota</taxon>
        <taxon>Pezizomycotina</taxon>
        <taxon>Sordariomycetes</taxon>
        <taxon>Sordariomycetidae</taxon>
        <taxon>Ophiostomatales</taxon>
        <taxon>Ophiostomataceae</taxon>
        <taxon>Sporothrix</taxon>
    </lineage>
</organism>
<dbReference type="VEuPathDB" id="FungiDB:SPSK_01101"/>
<evidence type="ECO:0000313" key="9">
    <source>
        <dbReference type="EMBL" id="KJR81420.1"/>
    </source>
</evidence>
<dbReference type="InterPro" id="IPR036864">
    <property type="entry name" value="Zn2-C6_fun-type_DNA-bd_sf"/>
</dbReference>
<feature type="domain" description="Zn(2)-C6 fungal-type" evidence="8">
    <location>
        <begin position="88"/>
        <end position="116"/>
    </location>
</feature>
<dbReference type="PANTHER" id="PTHR37534">
    <property type="entry name" value="TRANSCRIPTIONAL ACTIVATOR PROTEIN UGA3"/>
    <property type="match status" value="1"/>
</dbReference>
<dbReference type="GO" id="GO:0045944">
    <property type="term" value="P:positive regulation of transcription by RNA polymerase II"/>
    <property type="evidence" value="ECO:0007669"/>
    <property type="project" value="TreeGrafter"/>
</dbReference>
<evidence type="ECO:0000259" key="8">
    <source>
        <dbReference type="PROSITE" id="PS50048"/>
    </source>
</evidence>
<dbReference type="GO" id="GO:0000976">
    <property type="term" value="F:transcription cis-regulatory region binding"/>
    <property type="evidence" value="ECO:0007669"/>
    <property type="project" value="TreeGrafter"/>
</dbReference>
<dbReference type="Pfam" id="PF11951">
    <property type="entry name" value="Fungal_trans_2"/>
    <property type="match status" value="1"/>
</dbReference>
<protein>
    <recommendedName>
        <fullName evidence="8">Zn(2)-C6 fungal-type domain-containing protein</fullName>
    </recommendedName>
</protein>
<dbReference type="PANTHER" id="PTHR37534:SF2">
    <property type="entry name" value="N-ACETYLTRANSFERASE DOMAIN-CONTAINING PROTEIN"/>
    <property type="match status" value="1"/>
</dbReference>
<feature type="compositionally biased region" description="Polar residues" evidence="7">
    <location>
        <begin position="189"/>
        <end position="198"/>
    </location>
</feature>
<dbReference type="GO" id="GO:0008270">
    <property type="term" value="F:zinc ion binding"/>
    <property type="evidence" value="ECO:0007669"/>
    <property type="project" value="InterPro"/>
</dbReference>
<dbReference type="EMBL" id="AXCR01000011">
    <property type="protein sequence ID" value="KJR81420.1"/>
    <property type="molecule type" value="Genomic_DNA"/>
</dbReference>
<dbReference type="GO" id="GO:0005634">
    <property type="term" value="C:nucleus"/>
    <property type="evidence" value="ECO:0007669"/>
    <property type="project" value="UniProtKB-SubCell"/>
</dbReference>
<sequence>MYKSPRSAHLADNFWLHVYSPRHTCGVRSGQTRIRPHAIDHTPDSPCYGTPGRRTDENEKARVVSTNVVHPTGLRLLTKSAPICSLPCRDRHLRCDRDVPSCSACRRSRQPRRCEYAGAALRVRPSVYTERVRVRGRASNSQASDDTAVRAEAADEADEADEADARSTTTIAVSSISSPRVDRDRATDAVSTSRAQQQTSLVPRLSRWSPIVSLPRHVVANPGDAELFEFYIRETGVWLDIVSPTCFFSETVPRLALHDPVLFSACLSYAARIRALTGALDPAQGELYGSRAIEALLSTLSSRSRSDNGDNDNDVLCAAVVILRMAEQFSEMQEDMQCHLMGASSLFARNPDHALDFDDAVAFWVYKRQSIRMAVLNEEPCEMEEMDVDVDVDVDVDRQWLAPVSDEAWANRATYLFARACSVCWDATLADAARAARLLELHRLLAQWHERVPATYQPWARYQAPDDPFPTLRYVSTWHVVGWQYYYGAKVLVALHRRPQDTNTTNTDTTTPANMLALGRYMEAEVLEPTRVLCGITMASPAFGATINGTAIIAWLGQVFSHRDDQTRLLTFLQDFMQRTKWPNATCCDKLQRIWSGEAQSWVQ</sequence>
<dbReference type="Gene3D" id="4.10.240.10">
    <property type="entry name" value="Zn(2)-C6 fungal-type DNA-binding domain"/>
    <property type="match status" value="1"/>
</dbReference>
<dbReference type="GO" id="GO:0000981">
    <property type="term" value="F:DNA-binding transcription factor activity, RNA polymerase II-specific"/>
    <property type="evidence" value="ECO:0007669"/>
    <property type="project" value="InterPro"/>
</dbReference>
<evidence type="ECO:0000256" key="2">
    <source>
        <dbReference type="ARBA" id="ARBA00022833"/>
    </source>
</evidence>